<comment type="caution">
    <text evidence="1">The sequence shown here is derived from an EMBL/GenBank/DDBJ whole genome shotgun (WGS) entry which is preliminary data.</text>
</comment>
<name>A0A9N9JP36_9GLOM</name>
<feature type="non-terminal residue" evidence="1">
    <location>
        <position position="1"/>
    </location>
</feature>
<evidence type="ECO:0000313" key="2">
    <source>
        <dbReference type="Proteomes" id="UP000789405"/>
    </source>
</evidence>
<protein>
    <submittedName>
        <fullName evidence="1">2842_t:CDS:1</fullName>
    </submittedName>
</protein>
<proteinExistence type="predicted"/>
<dbReference type="OrthoDB" id="2448732at2759"/>
<keyword evidence="2" id="KW-1185">Reference proteome</keyword>
<reference evidence="1" key="1">
    <citation type="submission" date="2021-06" db="EMBL/GenBank/DDBJ databases">
        <authorList>
            <person name="Kallberg Y."/>
            <person name="Tangrot J."/>
            <person name="Rosling A."/>
        </authorList>
    </citation>
    <scope>NUCLEOTIDE SEQUENCE</scope>
    <source>
        <strain evidence="1">MA453B</strain>
    </source>
</reference>
<sequence>KKFSFPINDVILAKEFIAAIQNKYQLLPKTYILVNPTDKPELPQNADKVKLVNLTTPVTSPRVLVETAHLLKEHYFFKQIPAN</sequence>
<dbReference type="Proteomes" id="UP000789405">
    <property type="component" value="Unassembled WGS sequence"/>
</dbReference>
<dbReference type="AlphaFoldDB" id="A0A9N9JP36"/>
<evidence type="ECO:0000313" key="1">
    <source>
        <dbReference type="EMBL" id="CAG8789649.1"/>
    </source>
</evidence>
<accession>A0A9N9JP36</accession>
<dbReference type="EMBL" id="CAJVPY010026374">
    <property type="protein sequence ID" value="CAG8789649.1"/>
    <property type="molecule type" value="Genomic_DNA"/>
</dbReference>
<organism evidence="1 2">
    <name type="scientific">Dentiscutata erythropus</name>
    <dbReference type="NCBI Taxonomy" id="1348616"/>
    <lineage>
        <taxon>Eukaryota</taxon>
        <taxon>Fungi</taxon>
        <taxon>Fungi incertae sedis</taxon>
        <taxon>Mucoromycota</taxon>
        <taxon>Glomeromycotina</taxon>
        <taxon>Glomeromycetes</taxon>
        <taxon>Diversisporales</taxon>
        <taxon>Gigasporaceae</taxon>
        <taxon>Dentiscutata</taxon>
    </lineage>
</organism>
<gene>
    <name evidence="1" type="ORF">DERYTH_LOCUS21150</name>
</gene>